<dbReference type="SUPFAM" id="SSF47781">
    <property type="entry name" value="RuvA domain 2-like"/>
    <property type="match status" value="1"/>
</dbReference>
<dbReference type="InterPro" id="IPR006345">
    <property type="entry name" value="RecD2"/>
</dbReference>
<keyword evidence="3" id="KW-0238">DNA-binding</keyword>
<keyword evidence="6" id="KW-1185">Reference proteome</keyword>
<dbReference type="PANTHER" id="PTHR43788:SF6">
    <property type="entry name" value="DNA HELICASE B"/>
    <property type="match status" value="1"/>
</dbReference>
<dbReference type="InterPro" id="IPR027417">
    <property type="entry name" value="P-loop_NTPase"/>
</dbReference>
<gene>
    <name evidence="3" type="primary">recD2</name>
    <name evidence="5" type="ORF">H8717_04435</name>
</gene>
<sequence>MEQAEQLRLEGVIESIIFHSEETGFTVMEVAVDDELVTVVGESMELSPGEEIAATGAFTAHPSYGRQFKASCFERVMPATATAMLRYLSGGAVRGIGPALAQKIVAKFGDRSLEVLENDPARLAQIRGISPKKAVELGEAFRRILGVRAVMEFLAARGIGAATAIAVWKKWGGLSQQTVSADPYCLCEREIGVPFEQADEIAAGLGVEADAPCRIRGGVLYVLTHNLGNGHACLPADKLLDTACRLLQVPLEAGRRSLLELTENGAAVIDQLGGREYVYLPEQYSAECYAADRLALMMRFPAQEQPVSAEELSILEEELSISYADRQRRAIAAAVSEPMMILTGGPGTGKTTTLNGIITLFERRAMKVALAAPTGRAAKRLSEVTGREAKTIHRLLEVDFGSEAGVPRFKRSEKNPLPFDAVVVDEMSMVDAVLFQSLLKAVRTDGRLVLVGDPDQLPSVGAGNVLRDLIDSGAVACIHLDEVFRQAANSLIVTSAHRIVSGQMPELSRRDADFFFLPAPSFEQAAATVTDLCARRLPKAYGYSPIRDIQVIAPTKQGAAGTNELNGRLQEALNPARPGRGEHRFGQLLLREGDKVMQTRNNYDLEWERDDGEEGLGIFNGDIGFIEMIDRASRSVMVRFDDRRTVYSFDQIHELDLAYAVTVHKSQGNEFDAVVMPLVGRHRRLHYRNLLYTAVTRAKRLLILVGEARTVAAMVENDRKTLRYTNLAARLRAAREETG</sequence>
<dbReference type="Pfam" id="PF14490">
    <property type="entry name" value="HHH_RecD2"/>
    <property type="match status" value="1"/>
</dbReference>
<dbReference type="Proteomes" id="UP000658131">
    <property type="component" value="Unassembled WGS sequence"/>
</dbReference>
<keyword evidence="3" id="KW-0413">Isomerase</keyword>
<accession>A0ABR7NH07</accession>
<protein>
    <recommendedName>
        <fullName evidence="3">ATP-dependent RecD2 DNA helicase</fullName>
        <ecNumber evidence="3">5.6.2.3</ecNumber>
    </recommendedName>
    <alternativeName>
        <fullName evidence="3">DNA 5'-3' helicase subunit RecD2</fullName>
    </alternativeName>
</protein>
<dbReference type="SUPFAM" id="SSF52540">
    <property type="entry name" value="P-loop containing nucleoside triphosphate hydrolases"/>
    <property type="match status" value="1"/>
</dbReference>
<comment type="catalytic activity">
    <reaction evidence="3">
        <text>ATP + H2O = ADP + phosphate + H(+)</text>
        <dbReference type="Rhea" id="RHEA:13065"/>
        <dbReference type="ChEBI" id="CHEBI:15377"/>
        <dbReference type="ChEBI" id="CHEBI:15378"/>
        <dbReference type="ChEBI" id="CHEBI:30616"/>
        <dbReference type="ChEBI" id="CHEBI:43474"/>
        <dbReference type="ChEBI" id="CHEBI:456216"/>
        <dbReference type="EC" id="5.6.2.3"/>
    </reaction>
</comment>
<dbReference type="SMART" id="SM00382">
    <property type="entry name" value="AAA"/>
    <property type="match status" value="1"/>
</dbReference>
<dbReference type="InterPro" id="IPR029493">
    <property type="entry name" value="RecD2-like_HHH"/>
</dbReference>
<evidence type="ECO:0000259" key="4">
    <source>
        <dbReference type="SMART" id="SM00382"/>
    </source>
</evidence>
<dbReference type="PANTHER" id="PTHR43788">
    <property type="entry name" value="DNA2/NAM7 HELICASE FAMILY MEMBER"/>
    <property type="match status" value="1"/>
</dbReference>
<dbReference type="EC" id="5.6.2.3" evidence="3"/>
<comment type="caution">
    <text evidence="5">The sequence shown here is derived from an EMBL/GenBank/DDBJ whole genome shotgun (WGS) entry which is preliminary data.</text>
</comment>
<proteinExistence type="inferred from homology"/>
<dbReference type="Pfam" id="PF13245">
    <property type="entry name" value="AAA_19"/>
    <property type="match status" value="1"/>
</dbReference>
<comment type="similarity">
    <text evidence="3">Belongs to the RecD family. RecD2 subfamily.</text>
</comment>
<dbReference type="Pfam" id="PF13538">
    <property type="entry name" value="UvrD_C_2"/>
    <property type="match status" value="1"/>
</dbReference>
<dbReference type="InterPro" id="IPR041451">
    <property type="entry name" value="RecD2_SH13"/>
</dbReference>
<dbReference type="HAMAP" id="MF_01488">
    <property type="entry name" value="RecD2"/>
    <property type="match status" value="1"/>
</dbReference>
<organism evidence="5 6">
    <name type="scientific">Yanshouia hominis</name>
    <dbReference type="NCBI Taxonomy" id="2763673"/>
    <lineage>
        <taxon>Bacteria</taxon>
        <taxon>Bacillati</taxon>
        <taxon>Bacillota</taxon>
        <taxon>Clostridia</taxon>
        <taxon>Eubacteriales</taxon>
        <taxon>Oscillospiraceae</taxon>
        <taxon>Yanshouia</taxon>
    </lineage>
</organism>
<dbReference type="InterPro" id="IPR055446">
    <property type="entry name" value="RecD2_N_OB"/>
</dbReference>
<dbReference type="Pfam" id="PF14520">
    <property type="entry name" value="HHH_5"/>
    <property type="match status" value="1"/>
</dbReference>
<dbReference type="Gene3D" id="2.30.30.940">
    <property type="match status" value="1"/>
</dbReference>
<name>A0ABR7NH07_9FIRM</name>
<dbReference type="Gene3D" id="1.10.150.20">
    <property type="entry name" value="5' to 3' exonuclease, C-terminal subdomain"/>
    <property type="match status" value="1"/>
</dbReference>
<evidence type="ECO:0000256" key="1">
    <source>
        <dbReference type="ARBA" id="ARBA00022741"/>
    </source>
</evidence>
<keyword evidence="3" id="KW-0347">Helicase</keyword>
<keyword evidence="3" id="KW-0378">Hydrolase</keyword>
<dbReference type="NCBIfam" id="TIGR01448">
    <property type="entry name" value="recD_rel"/>
    <property type="match status" value="1"/>
</dbReference>
<dbReference type="InterPro" id="IPR010994">
    <property type="entry name" value="RuvA_2-like"/>
</dbReference>
<dbReference type="CDD" id="cd17933">
    <property type="entry name" value="DEXSc_RecD-like"/>
    <property type="match status" value="1"/>
</dbReference>
<feature type="binding site" evidence="3">
    <location>
        <begin position="347"/>
        <end position="351"/>
    </location>
    <ligand>
        <name>ATP</name>
        <dbReference type="ChEBI" id="CHEBI:30616"/>
    </ligand>
</feature>
<reference evidence="5 6" key="1">
    <citation type="submission" date="2020-08" db="EMBL/GenBank/DDBJ databases">
        <title>Genome public.</title>
        <authorList>
            <person name="Liu C."/>
            <person name="Sun Q."/>
        </authorList>
    </citation>
    <scope>NUCLEOTIDE SEQUENCE [LARGE SCALE GENOMIC DNA]</scope>
    <source>
        <strain evidence="5 6">BX1</strain>
    </source>
</reference>
<evidence type="ECO:0000313" key="5">
    <source>
        <dbReference type="EMBL" id="MBC8575660.1"/>
    </source>
</evidence>
<feature type="domain" description="AAA+ ATPase" evidence="4">
    <location>
        <begin position="336"/>
        <end position="520"/>
    </location>
</feature>
<dbReference type="Gene3D" id="3.40.50.300">
    <property type="entry name" value="P-loop containing nucleotide triphosphate hydrolases"/>
    <property type="match status" value="2"/>
</dbReference>
<evidence type="ECO:0000313" key="6">
    <source>
        <dbReference type="Proteomes" id="UP000658131"/>
    </source>
</evidence>
<dbReference type="InterPro" id="IPR027785">
    <property type="entry name" value="UvrD-like_helicase_C"/>
</dbReference>
<dbReference type="Pfam" id="PF23139">
    <property type="entry name" value="OB_YrrC"/>
    <property type="match status" value="1"/>
</dbReference>
<comment type="function">
    <text evidence="3">DNA-dependent ATPase and ATP-dependent 5'-3' DNA helicase. Has no activity on blunt DNA or DNA with 3'-overhangs, requires at least 10 bases of 5'-ssDNA for helicase activity.</text>
</comment>
<keyword evidence="2 3" id="KW-0067">ATP-binding</keyword>
<evidence type="ECO:0000256" key="3">
    <source>
        <dbReference type="HAMAP-Rule" id="MF_01488"/>
    </source>
</evidence>
<dbReference type="EMBL" id="JACRTB010000006">
    <property type="protein sequence ID" value="MBC8575660.1"/>
    <property type="molecule type" value="Genomic_DNA"/>
</dbReference>
<dbReference type="InterPro" id="IPR050534">
    <property type="entry name" value="Coronavir_polyprotein_1ab"/>
</dbReference>
<dbReference type="Pfam" id="PF18335">
    <property type="entry name" value="SH3_13"/>
    <property type="match status" value="1"/>
</dbReference>
<dbReference type="InterPro" id="IPR003593">
    <property type="entry name" value="AAA+_ATPase"/>
</dbReference>
<dbReference type="Gene3D" id="1.10.10.2220">
    <property type="match status" value="1"/>
</dbReference>
<evidence type="ECO:0000256" key="2">
    <source>
        <dbReference type="ARBA" id="ARBA00022840"/>
    </source>
</evidence>
<keyword evidence="1 3" id="KW-0547">Nucleotide-binding</keyword>
<dbReference type="RefSeq" id="WP_262399283.1">
    <property type="nucleotide sequence ID" value="NZ_JACRTB010000006.1"/>
</dbReference>
<dbReference type="CDD" id="cd18809">
    <property type="entry name" value="SF1_C_RecD"/>
    <property type="match status" value="1"/>
</dbReference>